<keyword evidence="8" id="KW-1185">Reference proteome</keyword>
<evidence type="ECO:0000256" key="2">
    <source>
        <dbReference type="ARBA" id="ARBA00023002"/>
    </source>
</evidence>
<comment type="caution">
    <text evidence="7">The sequence shown here is derived from an EMBL/GenBank/DDBJ whole genome shotgun (WGS) entry which is preliminary data.</text>
</comment>
<dbReference type="PANTHER" id="PTHR42789">
    <property type="entry name" value="D-ISOMER SPECIFIC 2-HYDROXYACID DEHYDROGENASE FAMILY PROTEIN (AFU_ORTHOLOGUE AFUA_6G10090)"/>
    <property type="match status" value="1"/>
</dbReference>
<accession>A0A9X0YZL6</accession>
<dbReference type="EMBL" id="JAGGMB010000013">
    <property type="protein sequence ID" value="MBP2079201.1"/>
    <property type="molecule type" value="Genomic_DNA"/>
</dbReference>
<evidence type="ECO:0000259" key="6">
    <source>
        <dbReference type="Pfam" id="PF02826"/>
    </source>
</evidence>
<dbReference type="InterPro" id="IPR050857">
    <property type="entry name" value="D-2-hydroxyacid_DH"/>
</dbReference>
<name>A0A9X0YZL6_9BACI</name>
<dbReference type="Proteomes" id="UP001138793">
    <property type="component" value="Unassembled WGS sequence"/>
</dbReference>
<dbReference type="Gene3D" id="3.40.50.720">
    <property type="entry name" value="NAD(P)-binding Rossmann-like Domain"/>
    <property type="match status" value="2"/>
</dbReference>
<comment type="similarity">
    <text evidence="1 4">Belongs to the D-isomer specific 2-hydroxyacid dehydrogenase family.</text>
</comment>
<feature type="domain" description="D-isomer specific 2-hydroxyacid dehydrogenase catalytic" evidence="5">
    <location>
        <begin position="27"/>
        <end position="309"/>
    </location>
</feature>
<dbReference type="InterPro" id="IPR006139">
    <property type="entry name" value="D-isomer_2_OHA_DH_cat_dom"/>
</dbReference>
<organism evidence="7 8">
    <name type="scientific">Oceanobacillus polygoni</name>
    <dbReference type="NCBI Taxonomy" id="1235259"/>
    <lineage>
        <taxon>Bacteria</taxon>
        <taxon>Bacillati</taxon>
        <taxon>Bacillota</taxon>
        <taxon>Bacilli</taxon>
        <taxon>Bacillales</taxon>
        <taxon>Bacillaceae</taxon>
        <taxon>Oceanobacillus</taxon>
    </lineage>
</organism>
<dbReference type="SUPFAM" id="SSF52283">
    <property type="entry name" value="Formate/glycerate dehydrogenase catalytic domain-like"/>
    <property type="match status" value="1"/>
</dbReference>
<evidence type="ECO:0000256" key="1">
    <source>
        <dbReference type="ARBA" id="ARBA00005854"/>
    </source>
</evidence>
<protein>
    <submittedName>
        <fullName evidence="7">D-3-phosphoglycerate dehydrogenase</fullName>
        <ecNumber evidence="7">1.1.1.95</ecNumber>
    </submittedName>
</protein>
<dbReference type="RefSeq" id="WP_149476600.1">
    <property type="nucleotide sequence ID" value="NZ_JAGGMB010000013.1"/>
</dbReference>
<evidence type="ECO:0000259" key="5">
    <source>
        <dbReference type="Pfam" id="PF00389"/>
    </source>
</evidence>
<feature type="domain" description="D-isomer specific 2-hydroxyacid dehydrogenase NAD-binding" evidence="6">
    <location>
        <begin position="98"/>
        <end position="278"/>
    </location>
</feature>
<dbReference type="AlphaFoldDB" id="A0A9X0YZL6"/>
<dbReference type="InterPro" id="IPR006140">
    <property type="entry name" value="D-isomer_DH_NAD-bd"/>
</dbReference>
<evidence type="ECO:0000256" key="4">
    <source>
        <dbReference type="RuleBase" id="RU003719"/>
    </source>
</evidence>
<keyword evidence="2 4" id="KW-0560">Oxidoreductase</keyword>
<dbReference type="GO" id="GO:0051287">
    <property type="term" value="F:NAD binding"/>
    <property type="evidence" value="ECO:0007669"/>
    <property type="project" value="InterPro"/>
</dbReference>
<gene>
    <name evidence="7" type="ORF">J2Z64_003472</name>
</gene>
<dbReference type="Pfam" id="PF02826">
    <property type="entry name" value="2-Hacid_dh_C"/>
    <property type="match status" value="1"/>
</dbReference>
<proteinExistence type="inferred from homology"/>
<dbReference type="FunFam" id="3.40.50.720:FF:000203">
    <property type="entry name" value="D-3-phosphoglycerate dehydrogenase (SerA)"/>
    <property type="match status" value="1"/>
</dbReference>
<dbReference type="EC" id="1.1.1.95" evidence="7"/>
<dbReference type="CDD" id="cd12173">
    <property type="entry name" value="PGDH_4"/>
    <property type="match status" value="1"/>
</dbReference>
<dbReference type="OrthoDB" id="9805416at2"/>
<evidence type="ECO:0000256" key="3">
    <source>
        <dbReference type="ARBA" id="ARBA00023027"/>
    </source>
</evidence>
<sequence>MPKYKVYLNEHIDEDALNTLQKYATVTNNLDELKDIDAMIIRAEKVSRSMIEESKKLKVIGKHGIGYDSIDIGAAKEHDVKVVYTPEANVQSVSELIIALMTNVVRNISLSFEKGKKGENKSIAPKELMGYQLNNKTLGLIGAGKIGLNTSKIAKHGFDMKIVVYDPFVTEQQCSQVGIEKVDRLEDLMMIADFVSVSVPLTKDTKHLINERALRFMKPHAVLINTSRGGVIDEKALYTFLAEKKLFAAASDVFEHEPPTSKNPLLSLDNFVATPHIGANTAEAMKLMGSTVVKEVITVLEGKTPNYRVV</sequence>
<dbReference type="InterPro" id="IPR036291">
    <property type="entry name" value="NAD(P)-bd_dom_sf"/>
</dbReference>
<evidence type="ECO:0000313" key="7">
    <source>
        <dbReference type="EMBL" id="MBP2079201.1"/>
    </source>
</evidence>
<dbReference type="PANTHER" id="PTHR42789:SF1">
    <property type="entry name" value="D-ISOMER SPECIFIC 2-HYDROXYACID DEHYDROGENASE FAMILY PROTEIN (AFU_ORTHOLOGUE AFUA_6G10090)"/>
    <property type="match status" value="1"/>
</dbReference>
<evidence type="ECO:0000313" key="8">
    <source>
        <dbReference type="Proteomes" id="UP001138793"/>
    </source>
</evidence>
<dbReference type="GO" id="GO:0004617">
    <property type="term" value="F:phosphoglycerate dehydrogenase activity"/>
    <property type="evidence" value="ECO:0007669"/>
    <property type="project" value="UniProtKB-EC"/>
</dbReference>
<reference evidence="7" key="1">
    <citation type="submission" date="2021-03" db="EMBL/GenBank/DDBJ databases">
        <title>Genomic Encyclopedia of Type Strains, Phase IV (KMG-IV): sequencing the most valuable type-strain genomes for metagenomic binning, comparative biology and taxonomic classification.</title>
        <authorList>
            <person name="Goeker M."/>
        </authorList>
    </citation>
    <scope>NUCLEOTIDE SEQUENCE</scope>
    <source>
        <strain evidence="7">DSM 107338</strain>
    </source>
</reference>
<keyword evidence="3" id="KW-0520">NAD</keyword>
<dbReference type="Pfam" id="PF00389">
    <property type="entry name" value="2-Hacid_dh"/>
    <property type="match status" value="1"/>
</dbReference>
<dbReference type="SUPFAM" id="SSF51735">
    <property type="entry name" value="NAD(P)-binding Rossmann-fold domains"/>
    <property type="match status" value="1"/>
</dbReference>